<dbReference type="AlphaFoldDB" id="A0A251P1P7"/>
<dbReference type="OrthoDB" id="1166453at2759"/>
<dbReference type="Proteomes" id="UP000006882">
    <property type="component" value="Chromosome G5"/>
</dbReference>
<evidence type="ECO:0000256" key="1">
    <source>
        <dbReference type="SAM" id="MobiDB-lite"/>
    </source>
</evidence>
<keyword evidence="2" id="KW-0472">Membrane</keyword>
<dbReference type="Gramene" id="ONI05544">
    <property type="protein sequence ID" value="ONI05544"/>
    <property type="gene ID" value="PRUPE_5G012300"/>
</dbReference>
<dbReference type="STRING" id="3760.A0A251P1P7"/>
<name>A0A251P1P7_PRUPE</name>
<dbReference type="PANTHER" id="PTHR48473">
    <property type="entry name" value="TIR DOMAIN-CONTAINING PROTEIN"/>
    <property type="match status" value="1"/>
</dbReference>
<feature type="transmembrane region" description="Helical" evidence="2">
    <location>
        <begin position="37"/>
        <end position="58"/>
    </location>
</feature>
<dbReference type="eggNOG" id="ENOG502SS1V">
    <property type="taxonomic scope" value="Eukaryota"/>
</dbReference>
<organism evidence="3 4">
    <name type="scientific">Prunus persica</name>
    <name type="common">Peach</name>
    <name type="synonym">Amygdalus persica</name>
    <dbReference type="NCBI Taxonomy" id="3760"/>
    <lineage>
        <taxon>Eukaryota</taxon>
        <taxon>Viridiplantae</taxon>
        <taxon>Streptophyta</taxon>
        <taxon>Embryophyta</taxon>
        <taxon>Tracheophyta</taxon>
        <taxon>Spermatophyta</taxon>
        <taxon>Magnoliopsida</taxon>
        <taxon>eudicotyledons</taxon>
        <taxon>Gunneridae</taxon>
        <taxon>Pentapetalae</taxon>
        <taxon>rosids</taxon>
        <taxon>fabids</taxon>
        <taxon>Rosales</taxon>
        <taxon>Rosaceae</taxon>
        <taxon>Amygdaloideae</taxon>
        <taxon>Amygdaleae</taxon>
        <taxon>Prunus</taxon>
    </lineage>
</organism>
<dbReference type="EMBL" id="CM007655">
    <property type="protein sequence ID" value="ONI05544.1"/>
    <property type="molecule type" value="Genomic_DNA"/>
</dbReference>
<proteinExistence type="predicted"/>
<evidence type="ECO:0000313" key="3">
    <source>
        <dbReference type="EMBL" id="ONI05544.1"/>
    </source>
</evidence>
<keyword evidence="2" id="KW-0812">Transmembrane</keyword>
<keyword evidence="2" id="KW-1133">Transmembrane helix</keyword>
<keyword evidence="4" id="KW-1185">Reference proteome</keyword>
<dbReference type="PANTHER" id="PTHR48473:SF1">
    <property type="entry name" value="TIR DOMAIN-CONTAINING PROTEIN"/>
    <property type="match status" value="1"/>
</dbReference>
<gene>
    <name evidence="3" type="ORF">PRUPE_5G012300</name>
</gene>
<reference evidence="3 4" key="1">
    <citation type="journal article" date="2013" name="Nat. Genet.">
        <title>The high-quality draft genome of peach (Prunus persica) identifies unique patterns of genetic diversity, domestication and genome evolution.</title>
        <authorList>
            <consortium name="International Peach Genome Initiative"/>
            <person name="Verde I."/>
            <person name="Abbott A.G."/>
            <person name="Scalabrin S."/>
            <person name="Jung S."/>
            <person name="Shu S."/>
            <person name="Marroni F."/>
            <person name="Zhebentyayeva T."/>
            <person name="Dettori M.T."/>
            <person name="Grimwood J."/>
            <person name="Cattonaro F."/>
            <person name="Zuccolo A."/>
            <person name="Rossini L."/>
            <person name="Jenkins J."/>
            <person name="Vendramin E."/>
            <person name="Meisel L.A."/>
            <person name="Decroocq V."/>
            <person name="Sosinski B."/>
            <person name="Prochnik S."/>
            <person name="Mitros T."/>
            <person name="Policriti A."/>
            <person name="Cipriani G."/>
            <person name="Dondini L."/>
            <person name="Ficklin S."/>
            <person name="Goodstein D.M."/>
            <person name="Xuan P."/>
            <person name="Del Fabbro C."/>
            <person name="Aramini V."/>
            <person name="Copetti D."/>
            <person name="Gonzalez S."/>
            <person name="Horner D.S."/>
            <person name="Falchi R."/>
            <person name="Lucas S."/>
            <person name="Mica E."/>
            <person name="Maldonado J."/>
            <person name="Lazzari B."/>
            <person name="Bielenberg D."/>
            <person name="Pirona R."/>
            <person name="Miculan M."/>
            <person name="Barakat A."/>
            <person name="Testolin R."/>
            <person name="Stella A."/>
            <person name="Tartarini S."/>
            <person name="Tonutti P."/>
            <person name="Arus P."/>
            <person name="Orellana A."/>
            <person name="Wells C."/>
            <person name="Main D."/>
            <person name="Vizzotto G."/>
            <person name="Silva H."/>
            <person name="Salamini F."/>
            <person name="Schmutz J."/>
            <person name="Morgante M."/>
            <person name="Rokhsar D.S."/>
        </authorList>
    </citation>
    <scope>NUCLEOTIDE SEQUENCE [LARGE SCALE GENOMIC DNA]</scope>
    <source>
        <strain evidence="4">cv. Nemared</strain>
    </source>
</reference>
<feature type="region of interest" description="Disordered" evidence="1">
    <location>
        <begin position="147"/>
        <end position="166"/>
    </location>
</feature>
<sequence length="279" mass="32460">MRPNSESAEWIFLATNLGLEMLSAACDQASSPRRPHFALYGMLLAIAAVLISIGELIYRGQQENVEFRSRGMRSWFYHPPIPPYTPFGTLPDIFGLVAGISQCICSIVQYVYCLRHADSPLKASLLPAIFLICLVGSRLSNKRMNANTTDNMDLSENSSSTEETSLHPIPEYCAPANIPFLDNQEVEVVSNIVQQWRWMREREREREQEREWELEWEREQERERVQERELRRMWEHLEQLPEPLLWEKLSGLPKREPKQLQLSKAPLRLRRVSRVVIAD</sequence>
<protein>
    <submittedName>
        <fullName evidence="3">Uncharacterized protein</fullName>
    </submittedName>
</protein>
<accession>A0A251P1P7</accession>
<evidence type="ECO:0000256" key="2">
    <source>
        <dbReference type="SAM" id="Phobius"/>
    </source>
</evidence>
<evidence type="ECO:0000313" key="4">
    <source>
        <dbReference type="Proteomes" id="UP000006882"/>
    </source>
</evidence>